<evidence type="ECO:0000313" key="2">
    <source>
        <dbReference type="EMBL" id="QIS15747.1"/>
    </source>
</evidence>
<dbReference type="RefSeq" id="WP_238846912.1">
    <property type="nucleotide sequence ID" value="NZ_CP046172.1"/>
</dbReference>
<dbReference type="InterPro" id="IPR001279">
    <property type="entry name" value="Metallo-B-lactamas"/>
</dbReference>
<evidence type="ECO:0000313" key="3">
    <source>
        <dbReference type="Proteomes" id="UP000503540"/>
    </source>
</evidence>
<keyword evidence="3" id="KW-1185">Reference proteome</keyword>
<gene>
    <name evidence="2" type="ORF">F5544_39645</name>
</gene>
<feature type="domain" description="Metallo-beta-lactamase" evidence="1">
    <location>
        <begin position="33"/>
        <end position="218"/>
    </location>
</feature>
<dbReference type="InterPro" id="IPR050855">
    <property type="entry name" value="NDM-1-like"/>
</dbReference>
<dbReference type="SMART" id="SM00849">
    <property type="entry name" value="Lactamase_B"/>
    <property type="match status" value="1"/>
</dbReference>
<dbReference type="CDD" id="cd07739">
    <property type="entry name" value="metallo-hydrolase-like_MBL-fold"/>
    <property type="match status" value="1"/>
</dbReference>
<proteinExistence type="predicted"/>
<dbReference type="SUPFAM" id="SSF56281">
    <property type="entry name" value="Metallo-hydrolase/oxidoreductase"/>
    <property type="match status" value="1"/>
</dbReference>
<keyword evidence="2" id="KW-0378">Hydrolase</keyword>
<sequence>MPERIVPDYEVFVNDPIPFADRLPTGETMMWSPLASTLIFGASDAVLVDPPFTREQTDRVGDWVQRSGKRLTHIYITHGHGDHWFGTARLVERFPGATVYATAGTIALMHESITQRKLFWDTVFPGQIGETPVTAQPVPAAGFTLEGHPLHAVEVGHSDCDNSTVLHLPSIGLVVAGDVAYNGVHQYLAEGAGGGLEAWLRAVEHIRRLHPRAVVAGHKARERADDPRVLDETADYLRTALRLLSEKPSARTFFESMLASFPDRLNPGAVWLSATRLLSDQIT</sequence>
<dbReference type="Proteomes" id="UP000503540">
    <property type="component" value="Chromosome"/>
</dbReference>
<accession>A0A6G9YRM6</accession>
<reference evidence="2 3" key="1">
    <citation type="journal article" date="2019" name="ACS Chem. Biol.">
        <title>Identification and Mobilization of a Cryptic Antibiotic Biosynthesis Gene Locus from a Human-Pathogenic Nocardia Isolate.</title>
        <authorList>
            <person name="Herisse M."/>
            <person name="Ishida K."/>
            <person name="Porter J.L."/>
            <person name="Howden B."/>
            <person name="Hertweck C."/>
            <person name="Stinear T.P."/>
            <person name="Pidot S.J."/>
        </authorList>
    </citation>
    <scope>NUCLEOTIDE SEQUENCE [LARGE SCALE GENOMIC DNA]</scope>
    <source>
        <strain evidence="2 3">AUSMDU00012717</strain>
    </source>
</reference>
<evidence type="ECO:0000259" key="1">
    <source>
        <dbReference type="SMART" id="SM00849"/>
    </source>
</evidence>
<dbReference type="InterPro" id="IPR036866">
    <property type="entry name" value="RibonucZ/Hydroxyglut_hydro"/>
</dbReference>
<dbReference type="GO" id="GO:0016787">
    <property type="term" value="F:hydrolase activity"/>
    <property type="evidence" value="ECO:0007669"/>
    <property type="project" value="UniProtKB-KW"/>
</dbReference>
<dbReference type="Pfam" id="PF00753">
    <property type="entry name" value="Lactamase_B"/>
    <property type="match status" value="1"/>
</dbReference>
<dbReference type="EMBL" id="CP046172">
    <property type="protein sequence ID" value="QIS15747.1"/>
    <property type="molecule type" value="Genomic_DNA"/>
</dbReference>
<name>A0A6G9YRM6_9NOCA</name>
<dbReference type="Gene3D" id="3.60.15.10">
    <property type="entry name" value="Ribonuclease Z/Hydroxyacylglutathione hydrolase-like"/>
    <property type="match status" value="1"/>
</dbReference>
<dbReference type="AlphaFoldDB" id="A0A6G9YRM6"/>
<dbReference type="PANTHER" id="PTHR42951">
    <property type="entry name" value="METALLO-BETA-LACTAMASE DOMAIN-CONTAINING"/>
    <property type="match status" value="1"/>
</dbReference>
<organism evidence="2 3">
    <name type="scientific">Nocardia arthritidis</name>
    <dbReference type="NCBI Taxonomy" id="228602"/>
    <lineage>
        <taxon>Bacteria</taxon>
        <taxon>Bacillati</taxon>
        <taxon>Actinomycetota</taxon>
        <taxon>Actinomycetes</taxon>
        <taxon>Mycobacteriales</taxon>
        <taxon>Nocardiaceae</taxon>
        <taxon>Nocardia</taxon>
    </lineage>
</organism>
<dbReference type="PANTHER" id="PTHR42951:SF14">
    <property type="entry name" value="METALLO-BETA-LACTAMASE SUPERFAMILY PROTEIN"/>
    <property type="match status" value="1"/>
</dbReference>
<dbReference type="KEGG" id="nah:F5544_39645"/>
<protein>
    <submittedName>
        <fullName evidence="2">MBL fold metallo-hydrolase</fullName>
    </submittedName>
</protein>